<sequence>MHNRSGSADSSLAIRTNPLNIRFSDGSDWVMDKYATAAGDAFADTPISTGVVKHGVASTKPGARIAKRPESAVIVAEDDGNTVPRYNVFKRPAKPASQRYRPRSQSSNTSSDSIGVTPVDAEKPALPVPPPKSAHRKCSSDILADIIKKSKAEKQQRQQGERPKTVIDASTPVSDDFDFSEEPQNQPDYMYSVPQLDSQSDYSSSAPSLNQTHDNSPDLLNPAPGGNEDDFLSLNLSHSPDLDLTSSFMKSYTNMSLPTHYSDLRPPQQAELGRKNTITSTKGYQTAQPSEKASQAAFERYNTEMSPQLEDDSPIVISEHLPPKRESVFYEDSILEEEAADDNDHRDLYSLPMSDSGQPSINSPTLSSSGEEGDNASTCVSSNAPKDDKKQDGEAKEAAATEQREDEVPVIAPLPEHKRLPLDHADRGRLFLKICGVKDISLPVDESRNPTFQLTLDNGIQCVTTYPLSMSSDYTSIDQEFELVVAEDLKLMLTLTGHKQEKKKEPEPSKPSSPATTTTAESSTTSLPSTARPSSPNKKKSMFNLFTSPKKKKQQLQNKQLASVSSPKLAAQPDQDPWEKAKGPKGEFARCYVIESQVEKEIYGQARTFALPCFAEWDSKKYRIATLQVVMMYIPKVYKQEPLPPSLSSCQKVINKALHEDSKIVSLSGFLSQEGGDCSYWRRRWFELKDGKLIGKHEDTRKVKLEIDLENDPELKVYEDPEDATLYGKRAFKIVYTGCPRGITFLSDSEQSRNQWLFVIFSVRSWLGLVTKTLRQQQDMSSN</sequence>
<dbReference type="GO" id="GO:0005525">
    <property type="term" value="F:GTP binding"/>
    <property type="evidence" value="ECO:0007669"/>
    <property type="project" value="TreeGrafter"/>
</dbReference>
<dbReference type="PANTHER" id="PTHR36100">
    <property type="entry name" value="BUD SITE SELECTION PROTEIN 4"/>
    <property type="match status" value="1"/>
</dbReference>
<reference evidence="5" key="1">
    <citation type="journal article" date="2019" name="G3 (Bethesda)">
        <title>Genome Assemblies of Two Rare Opportunistic Yeast Pathogens: Diutina rugosa (syn. Candida rugosa) and Trichomonascus ciferrii (syn. Candida ciferrii).</title>
        <authorList>
            <person name="Mixao V."/>
            <person name="Saus E."/>
            <person name="Hansen A.P."/>
            <person name="Lass-Florl C."/>
            <person name="Gabaldon T."/>
        </authorList>
    </citation>
    <scope>NUCLEOTIDE SEQUENCE</scope>
    <source>
        <strain evidence="5">CBS 4856</strain>
    </source>
</reference>
<organism evidence="5 6">
    <name type="scientific">Trichomonascus ciferrii</name>
    <dbReference type="NCBI Taxonomy" id="44093"/>
    <lineage>
        <taxon>Eukaryota</taxon>
        <taxon>Fungi</taxon>
        <taxon>Dikarya</taxon>
        <taxon>Ascomycota</taxon>
        <taxon>Saccharomycotina</taxon>
        <taxon>Dipodascomycetes</taxon>
        <taxon>Dipodascales</taxon>
        <taxon>Trichomonascaceae</taxon>
        <taxon>Trichomonascus</taxon>
        <taxon>Trichomonascus ciferrii complex</taxon>
    </lineage>
</organism>
<evidence type="ECO:0000313" key="6">
    <source>
        <dbReference type="Proteomes" id="UP000761534"/>
    </source>
</evidence>
<dbReference type="GO" id="GO:0007120">
    <property type="term" value="P:axial cellular bud site selection"/>
    <property type="evidence" value="ECO:0007669"/>
    <property type="project" value="TreeGrafter"/>
</dbReference>
<feature type="compositionally biased region" description="Basic and acidic residues" evidence="3">
    <location>
        <begin position="150"/>
        <end position="165"/>
    </location>
</feature>
<dbReference type="GO" id="GO:0000142">
    <property type="term" value="C:cellular bud neck contractile ring"/>
    <property type="evidence" value="ECO:0007669"/>
    <property type="project" value="TreeGrafter"/>
</dbReference>
<dbReference type="Pfam" id="PF00169">
    <property type="entry name" value="PH"/>
    <property type="match status" value="1"/>
</dbReference>
<feature type="compositionally biased region" description="Low complexity" evidence="3">
    <location>
        <begin position="510"/>
        <end position="531"/>
    </location>
</feature>
<dbReference type="InterPro" id="IPR001849">
    <property type="entry name" value="PH_domain"/>
</dbReference>
<accession>A0A642VDG3</accession>
<keyword evidence="2" id="KW-0131">Cell cycle</keyword>
<feature type="region of interest" description="Disordered" evidence="3">
    <location>
        <begin position="497"/>
        <end position="583"/>
    </location>
</feature>
<feature type="region of interest" description="Disordered" evidence="3">
    <location>
        <begin position="83"/>
        <end position="138"/>
    </location>
</feature>
<gene>
    <name evidence="5" type="ORF">TRICI_000446</name>
</gene>
<dbReference type="EMBL" id="SWFS01000036">
    <property type="protein sequence ID" value="KAA8917423.1"/>
    <property type="molecule type" value="Genomic_DNA"/>
</dbReference>
<dbReference type="OrthoDB" id="2123378at2759"/>
<protein>
    <recommendedName>
        <fullName evidence="4">PH domain-containing protein</fullName>
    </recommendedName>
</protein>
<name>A0A642VDG3_9ASCO</name>
<feature type="compositionally biased region" description="Low complexity" evidence="3">
    <location>
        <begin position="194"/>
        <end position="209"/>
    </location>
</feature>
<evidence type="ECO:0000256" key="1">
    <source>
        <dbReference type="ARBA" id="ARBA00022618"/>
    </source>
</evidence>
<dbReference type="VEuPathDB" id="FungiDB:TRICI_000446"/>
<feature type="compositionally biased region" description="Basic and acidic residues" evidence="3">
    <location>
        <begin position="385"/>
        <end position="407"/>
    </location>
</feature>
<keyword evidence="6" id="KW-1185">Reference proteome</keyword>
<evidence type="ECO:0000313" key="5">
    <source>
        <dbReference type="EMBL" id="KAA8917423.1"/>
    </source>
</evidence>
<evidence type="ECO:0000256" key="3">
    <source>
        <dbReference type="SAM" id="MobiDB-lite"/>
    </source>
</evidence>
<dbReference type="SUPFAM" id="SSF50729">
    <property type="entry name" value="PH domain-like"/>
    <property type="match status" value="1"/>
</dbReference>
<comment type="caution">
    <text evidence="5">The sequence shown here is derived from an EMBL/GenBank/DDBJ whole genome shotgun (WGS) entry which is preliminary data.</text>
</comment>
<evidence type="ECO:0000256" key="2">
    <source>
        <dbReference type="ARBA" id="ARBA00023306"/>
    </source>
</evidence>
<dbReference type="GO" id="GO:0097271">
    <property type="term" value="P:protein localization to bud neck"/>
    <property type="evidence" value="ECO:0007669"/>
    <property type="project" value="TreeGrafter"/>
</dbReference>
<feature type="region of interest" description="Disordered" evidence="3">
    <location>
        <begin position="150"/>
        <end position="234"/>
    </location>
</feature>
<dbReference type="PANTHER" id="PTHR36100:SF1">
    <property type="entry name" value="BUD SITE SELECTION PROTEIN 4"/>
    <property type="match status" value="1"/>
</dbReference>
<feature type="compositionally biased region" description="Basic and acidic residues" evidence="3">
    <location>
        <begin position="498"/>
        <end position="508"/>
    </location>
</feature>
<dbReference type="PROSITE" id="PS50003">
    <property type="entry name" value="PH_DOMAIN"/>
    <property type="match status" value="1"/>
</dbReference>
<dbReference type="Proteomes" id="UP000761534">
    <property type="component" value="Unassembled WGS sequence"/>
</dbReference>
<dbReference type="InterPro" id="IPR052007">
    <property type="entry name" value="Bud4"/>
</dbReference>
<dbReference type="AlphaFoldDB" id="A0A642VDG3"/>
<keyword evidence="1" id="KW-0132">Cell division</keyword>
<dbReference type="InterPro" id="IPR011993">
    <property type="entry name" value="PH-like_dom_sf"/>
</dbReference>
<dbReference type="SMART" id="SM00233">
    <property type="entry name" value="PH"/>
    <property type="match status" value="1"/>
</dbReference>
<feature type="compositionally biased region" description="Polar residues" evidence="3">
    <location>
        <begin position="353"/>
        <end position="384"/>
    </location>
</feature>
<feature type="compositionally biased region" description="Polar residues" evidence="3">
    <location>
        <begin position="103"/>
        <end position="114"/>
    </location>
</feature>
<feature type="region of interest" description="Disordered" evidence="3">
    <location>
        <begin position="338"/>
        <end position="408"/>
    </location>
</feature>
<evidence type="ECO:0000259" key="4">
    <source>
        <dbReference type="PROSITE" id="PS50003"/>
    </source>
</evidence>
<proteinExistence type="predicted"/>
<dbReference type="Gene3D" id="2.30.29.30">
    <property type="entry name" value="Pleckstrin-homology domain (PH domain)/Phosphotyrosine-binding domain (PTB)"/>
    <property type="match status" value="1"/>
</dbReference>
<feature type="domain" description="PH" evidence="4">
    <location>
        <begin position="664"/>
        <end position="765"/>
    </location>
</feature>